<name>A0A402D3L2_9BACT</name>
<accession>A0A402D3L2</accession>
<reference evidence="5 6" key="1">
    <citation type="journal article" date="2019" name="Int. J. Syst. Evol. Microbiol.">
        <title>Capsulimonas corticalis gen. nov., sp. nov., an aerobic capsulated bacterium, of a novel bacterial order, Capsulimonadales ord. nov., of the class Armatimonadia of the phylum Armatimonadetes.</title>
        <authorList>
            <person name="Li J."/>
            <person name="Kudo C."/>
            <person name="Tonouchi A."/>
        </authorList>
    </citation>
    <scope>NUCLEOTIDE SEQUENCE [LARGE SCALE GENOMIC DNA]</scope>
    <source>
        <strain evidence="5 6">AX-7</strain>
    </source>
</reference>
<dbReference type="EMBL" id="AP025739">
    <property type="protein sequence ID" value="BDI31899.1"/>
    <property type="molecule type" value="Genomic_DNA"/>
</dbReference>
<sequence length="227" mass="24571">MSAIAENVAALREKIDAAARRAGRSPEEITLVGVSKRQDIAAVQEAIAAGIAHIGENYVQEAAGKRLAARERGLHEARWHLIGHLQRNKAREAVEIFDSVQTVDSVKLAQALARQAALQNRTLDVLVEVHLGEEETKSGVAPEQAVDFAAEVGAIDGLALQGLMAIAPFGIDPRPYFRQLRGLFDTLPEQHRQVLSMGMSSDYETAIEEGTTMVRIGTAIFGARVTQ</sequence>
<gene>
    <name evidence="5" type="primary">yggS</name>
    <name evidence="5" type="ORF">CCAX7_39500</name>
</gene>
<dbReference type="SUPFAM" id="SSF51419">
    <property type="entry name" value="PLP-binding barrel"/>
    <property type="match status" value="1"/>
</dbReference>
<keyword evidence="6" id="KW-1185">Reference proteome</keyword>
<dbReference type="FunFam" id="3.20.20.10:FF:000018">
    <property type="entry name" value="Pyridoxal phosphate homeostasis protein"/>
    <property type="match status" value="1"/>
</dbReference>
<dbReference type="HAMAP" id="MF_02087">
    <property type="entry name" value="PLP_homeostasis"/>
    <property type="match status" value="1"/>
</dbReference>
<comment type="cofactor">
    <cofactor evidence="3">
        <name>pyridoxal 5'-phosphate</name>
        <dbReference type="ChEBI" id="CHEBI:597326"/>
    </cofactor>
</comment>
<comment type="similarity">
    <text evidence="2 4">Belongs to the pyridoxal phosphate-binding protein YggS/PROSC family.</text>
</comment>
<evidence type="ECO:0000256" key="1">
    <source>
        <dbReference type="ARBA" id="ARBA00022898"/>
    </source>
</evidence>
<dbReference type="PIRSF" id="PIRSF004848">
    <property type="entry name" value="YBL036c_PLPDEIII"/>
    <property type="match status" value="1"/>
</dbReference>
<dbReference type="Pfam" id="PF01168">
    <property type="entry name" value="Ala_racemase_N"/>
    <property type="match status" value="1"/>
</dbReference>
<dbReference type="InterPro" id="IPR011078">
    <property type="entry name" value="PyrdxlP_homeostasis"/>
</dbReference>
<comment type="function">
    <text evidence="2">Pyridoxal 5'-phosphate (PLP)-binding protein, which is involved in PLP homeostasis.</text>
</comment>
<dbReference type="RefSeq" id="WP_119324074.1">
    <property type="nucleotide sequence ID" value="NZ_AP025739.1"/>
</dbReference>
<evidence type="ECO:0000256" key="3">
    <source>
        <dbReference type="PIRSR" id="PIRSR004848-1"/>
    </source>
</evidence>
<keyword evidence="1 2" id="KW-0663">Pyridoxal phosphate</keyword>
<dbReference type="FunCoup" id="A0A402D3L2">
    <property type="interactions" value="367"/>
</dbReference>
<dbReference type="Proteomes" id="UP000287394">
    <property type="component" value="Chromosome"/>
</dbReference>
<proteinExistence type="inferred from homology"/>
<dbReference type="InterPro" id="IPR001608">
    <property type="entry name" value="Ala_racemase_N"/>
</dbReference>
<dbReference type="NCBIfam" id="TIGR00044">
    <property type="entry name" value="YggS family pyridoxal phosphate-dependent enzyme"/>
    <property type="match status" value="1"/>
</dbReference>
<protein>
    <recommendedName>
        <fullName evidence="2">Pyridoxal phosphate homeostasis protein</fullName>
        <shortName evidence="2">PLP homeostasis protein</shortName>
    </recommendedName>
</protein>
<dbReference type="PANTHER" id="PTHR10146:SF14">
    <property type="entry name" value="PYRIDOXAL PHOSPHATE HOMEOSTASIS PROTEIN"/>
    <property type="match status" value="1"/>
</dbReference>
<evidence type="ECO:0000313" key="6">
    <source>
        <dbReference type="Proteomes" id="UP000287394"/>
    </source>
</evidence>
<evidence type="ECO:0000256" key="4">
    <source>
        <dbReference type="RuleBase" id="RU004514"/>
    </source>
</evidence>
<dbReference type="PANTHER" id="PTHR10146">
    <property type="entry name" value="PROLINE SYNTHETASE CO-TRANSCRIBED BACTERIAL HOMOLOG PROTEIN"/>
    <property type="match status" value="1"/>
</dbReference>
<dbReference type="Gene3D" id="3.20.20.10">
    <property type="entry name" value="Alanine racemase"/>
    <property type="match status" value="1"/>
</dbReference>
<dbReference type="GO" id="GO:0030170">
    <property type="term" value="F:pyridoxal phosphate binding"/>
    <property type="evidence" value="ECO:0007669"/>
    <property type="project" value="UniProtKB-UniRule"/>
</dbReference>
<dbReference type="AlphaFoldDB" id="A0A402D3L2"/>
<dbReference type="CDD" id="cd00635">
    <property type="entry name" value="PLPDE_III_YBL036c_like"/>
    <property type="match status" value="1"/>
</dbReference>
<evidence type="ECO:0000313" key="5">
    <source>
        <dbReference type="EMBL" id="BDI31899.1"/>
    </source>
</evidence>
<dbReference type="InterPro" id="IPR029066">
    <property type="entry name" value="PLP-binding_barrel"/>
</dbReference>
<dbReference type="KEGG" id="ccot:CCAX7_39500"/>
<evidence type="ECO:0000256" key="2">
    <source>
        <dbReference type="HAMAP-Rule" id="MF_02087"/>
    </source>
</evidence>
<feature type="modified residue" description="N6-(pyridoxal phosphate)lysine" evidence="2 3">
    <location>
        <position position="36"/>
    </location>
</feature>
<dbReference type="OrthoDB" id="9804072at2"/>
<organism evidence="5 6">
    <name type="scientific">Capsulimonas corticalis</name>
    <dbReference type="NCBI Taxonomy" id="2219043"/>
    <lineage>
        <taxon>Bacteria</taxon>
        <taxon>Bacillati</taxon>
        <taxon>Armatimonadota</taxon>
        <taxon>Armatimonadia</taxon>
        <taxon>Capsulimonadales</taxon>
        <taxon>Capsulimonadaceae</taxon>
        <taxon>Capsulimonas</taxon>
    </lineage>
</organism>